<feature type="compositionally biased region" description="Basic residues" evidence="1">
    <location>
        <begin position="188"/>
        <end position="206"/>
    </location>
</feature>
<evidence type="ECO:0000313" key="2">
    <source>
        <dbReference type="EMBL" id="KZT44293.1"/>
    </source>
</evidence>
<dbReference type="AlphaFoldDB" id="A0A166J1T4"/>
<feature type="compositionally biased region" description="Basic residues" evidence="1">
    <location>
        <begin position="169"/>
        <end position="180"/>
    </location>
</feature>
<dbReference type="PANTHER" id="PTHR40132">
    <property type="entry name" value="PRE-MRNA-SPLICING FACTOR 38B"/>
    <property type="match status" value="1"/>
</dbReference>
<feature type="compositionally biased region" description="Basic and acidic residues" evidence="1">
    <location>
        <begin position="98"/>
        <end position="119"/>
    </location>
</feature>
<evidence type="ECO:0000313" key="3">
    <source>
        <dbReference type="Proteomes" id="UP000076798"/>
    </source>
</evidence>
<feature type="region of interest" description="Disordered" evidence="1">
    <location>
        <begin position="327"/>
        <end position="350"/>
    </location>
</feature>
<reference evidence="2 3" key="1">
    <citation type="journal article" date="2016" name="Mol. Biol. Evol.">
        <title>Comparative Genomics of Early-Diverging Mushroom-Forming Fungi Provides Insights into the Origins of Lignocellulose Decay Capabilities.</title>
        <authorList>
            <person name="Nagy L.G."/>
            <person name="Riley R."/>
            <person name="Tritt A."/>
            <person name="Adam C."/>
            <person name="Daum C."/>
            <person name="Floudas D."/>
            <person name="Sun H."/>
            <person name="Yadav J.S."/>
            <person name="Pangilinan J."/>
            <person name="Larsson K.H."/>
            <person name="Matsuura K."/>
            <person name="Barry K."/>
            <person name="Labutti K."/>
            <person name="Kuo R."/>
            <person name="Ohm R.A."/>
            <person name="Bhattacharya S.S."/>
            <person name="Shirouzu T."/>
            <person name="Yoshinaga Y."/>
            <person name="Martin F.M."/>
            <person name="Grigoriev I.V."/>
            <person name="Hibbett D.S."/>
        </authorList>
    </citation>
    <scope>NUCLEOTIDE SEQUENCE [LARGE SCALE GENOMIC DNA]</scope>
    <source>
        <strain evidence="2 3">HHB10207 ss-3</strain>
    </source>
</reference>
<name>A0A166J1T4_9AGAM</name>
<organism evidence="2 3">
    <name type="scientific">Sistotremastrum suecicum HHB10207 ss-3</name>
    <dbReference type="NCBI Taxonomy" id="1314776"/>
    <lineage>
        <taxon>Eukaryota</taxon>
        <taxon>Fungi</taxon>
        <taxon>Dikarya</taxon>
        <taxon>Basidiomycota</taxon>
        <taxon>Agaricomycotina</taxon>
        <taxon>Agaricomycetes</taxon>
        <taxon>Sistotremastrales</taxon>
        <taxon>Sistotremastraceae</taxon>
        <taxon>Sistotremastrum</taxon>
    </lineage>
</organism>
<dbReference type="EMBL" id="KV428004">
    <property type="protein sequence ID" value="KZT44293.1"/>
    <property type="molecule type" value="Genomic_DNA"/>
</dbReference>
<feature type="compositionally biased region" description="Basic and acidic residues" evidence="1">
    <location>
        <begin position="272"/>
        <end position="285"/>
    </location>
</feature>
<dbReference type="PANTHER" id="PTHR40132:SF1">
    <property type="entry name" value="PRE-MRNA-SPLICING FACTOR 38B"/>
    <property type="match status" value="1"/>
</dbReference>
<feature type="region of interest" description="Disordered" evidence="1">
    <location>
        <begin position="98"/>
        <end position="304"/>
    </location>
</feature>
<proteinExistence type="predicted"/>
<protein>
    <submittedName>
        <fullName evidence="2">Uncharacterized protein</fullName>
    </submittedName>
</protein>
<sequence length="397" mass="45279">MALSNVVSQLVRASMGASVPTNVTDEELDRHIAELIVQEAKKKATQYSTEGVRAYLPTESNAPKTNKRFLSSVIKSTDDHNKSVLRAQALLAAEAKAAREEEERRERAARAREATDSRTKRLLGSSLRRDSDDERWDVRRERDRRGGKRKERDWDDDDKGRSRSDRTRSRSPSRRSHKSRTSNEGHSSSRKHRSRRSSSRDRRHSRTSPLPSPKPTRSTRPNSPSPPPKPKFRPITVPRSPSPIASGSTLPLKIRTPSPSPSPDPDPMPSSKMDKYFSEQYDPRLDTAPLSLKPDVPDKGLVPAEGFEGWDAMLDLIKKRREDKAERKRLEKLYGISDNDSKKKKKKKDKGLVLAWEDVEKRRQKLDEQEVGIMDLRYKSRGSVREWDMGKEGTDLT</sequence>
<accession>A0A166J1T4</accession>
<dbReference type="OrthoDB" id="2431475at2759"/>
<feature type="compositionally biased region" description="Pro residues" evidence="1">
    <location>
        <begin position="258"/>
        <end position="268"/>
    </location>
</feature>
<feature type="compositionally biased region" description="Basic and acidic residues" evidence="1">
    <location>
        <begin position="127"/>
        <end position="168"/>
    </location>
</feature>
<dbReference type="STRING" id="1314776.A0A166J1T4"/>
<evidence type="ECO:0000256" key="1">
    <source>
        <dbReference type="SAM" id="MobiDB-lite"/>
    </source>
</evidence>
<keyword evidence="3" id="KW-1185">Reference proteome</keyword>
<dbReference type="Proteomes" id="UP000076798">
    <property type="component" value="Unassembled WGS sequence"/>
</dbReference>
<gene>
    <name evidence="2" type="ORF">SISSUDRAFT_1029031</name>
</gene>